<evidence type="ECO:0000256" key="1">
    <source>
        <dbReference type="ARBA" id="ARBA00001947"/>
    </source>
</evidence>
<dbReference type="FunFam" id="3.40.50.1980:FF:000026">
    <property type="entry name" value="Histidinol dehydrogenase"/>
    <property type="match status" value="1"/>
</dbReference>
<dbReference type="Pfam" id="PF00815">
    <property type="entry name" value="Histidinol_dh"/>
    <property type="match status" value="1"/>
</dbReference>
<dbReference type="Gene3D" id="3.40.50.1980">
    <property type="entry name" value="Nitrogenase molybdenum iron protein domain"/>
    <property type="match status" value="2"/>
</dbReference>
<dbReference type="PANTHER" id="PTHR21256">
    <property type="entry name" value="HISTIDINOL DEHYDROGENASE HDH"/>
    <property type="match status" value="1"/>
</dbReference>
<dbReference type="InterPro" id="IPR022695">
    <property type="entry name" value="Histidinol_DH_monofunct"/>
</dbReference>
<dbReference type="AlphaFoldDB" id="A0A0W8F9B1"/>
<dbReference type="Gene3D" id="1.20.5.1300">
    <property type="match status" value="1"/>
</dbReference>
<dbReference type="CDD" id="cd06572">
    <property type="entry name" value="Histidinol_dh"/>
    <property type="match status" value="1"/>
</dbReference>
<accession>A0A0W8F9B1</accession>
<evidence type="ECO:0000256" key="4">
    <source>
        <dbReference type="ARBA" id="ARBA00022833"/>
    </source>
</evidence>
<dbReference type="PRINTS" id="PR00083">
    <property type="entry name" value="HOLDHDRGNASE"/>
</dbReference>
<reference evidence="6" key="1">
    <citation type="journal article" date="2015" name="Proc. Natl. Acad. Sci. U.S.A.">
        <title>Networks of energetic and metabolic interactions define dynamics in microbial communities.</title>
        <authorList>
            <person name="Embree M."/>
            <person name="Liu J.K."/>
            <person name="Al-Bassam M.M."/>
            <person name="Zengler K."/>
        </authorList>
    </citation>
    <scope>NUCLEOTIDE SEQUENCE</scope>
</reference>
<dbReference type="InterPro" id="IPR016161">
    <property type="entry name" value="Ald_DH/histidinol_DH"/>
</dbReference>
<keyword evidence="3" id="KW-0479">Metal-binding</keyword>
<dbReference type="EC" id="1.1.1.23" evidence="6"/>
<organism evidence="6">
    <name type="scientific">hydrocarbon metagenome</name>
    <dbReference type="NCBI Taxonomy" id="938273"/>
    <lineage>
        <taxon>unclassified sequences</taxon>
        <taxon>metagenomes</taxon>
        <taxon>ecological metagenomes</taxon>
    </lineage>
</organism>
<evidence type="ECO:0000256" key="5">
    <source>
        <dbReference type="ARBA" id="ARBA00023002"/>
    </source>
</evidence>
<keyword evidence="5 6" id="KW-0560">Oxidoreductase</keyword>
<protein>
    <submittedName>
        <fullName evidence="6">Histidinol dehydrogenase</fullName>
        <ecNumber evidence="6">1.1.1.23</ecNumber>
    </submittedName>
</protein>
<proteinExistence type="inferred from homology"/>
<keyword evidence="4" id="KW-0862">Zinc</keyword>
<dbReference type="HAMAP" id="MF_01024">
    <property type="entry name" value="HisD"/>
    <property type="match status" value="1"/>
</dbReference>
<gene>
    <name evidence="6" type="ORF">ASZ90_013316</name>
</gene>
<dbReference type="PROSITE" id="PS00611">
    <property type="entry name" value="HISOL_DEHYDROGENASE"/>
    <property type="match status" value="1"/>
</dbReference>
<dbReference type="EMBL" id="LNQE01001470">
    <property type="protein sequence ID" value="KUG16995.1"/>
    <property type="molecule type" value="Genomic_DNA"/>
</dbReference>
<evidence type="ECO:0000256" key="2">
    <source>
        <dbReference type="ARBA" id="ARBA00010178"/>
    </source>
</evidence>
<comment type="similarity">
    <text evidence="2">Belongs to the histidinol dehydrogenase family.</text>
</comment>
<comment type="caution">
    <text evidence="6">The sequence shown here is derived from an EMBL/GenBank/DDBJ whole genome shotgun (WGS) entry which is preliminary data.</text>
</comment>
<dbReference type="NCBIfam" id="TIGR00069">
    <property type="entry name" value="hisD"/>
    <property type="match status" value="1"/>
</dbReference>
<evidence type="ECO:0000256" key="3">
    <source>
        <dbReference type="ARBA" id="ARBA00022723"/>
    </source>
</evidence>
<dbReference type="FunFam" id="3.40.50.1980:FF:000001">
    <property type="entry name" value="Histidinol dehydrogenase"/>
    <property type="match status" value="1"/>
</dbReference>
<dbReference type="GO" id="GO:0051287">
    <property type="term" value="F:NAD binding"/>
    <property type="evidence" value="ECO:0007669"/>
    <property type="project" value="InterPro"/>
</dbReference>
<name>A0A0W8F9B1_9ZZZZ</name>
<dbReference type="GO" id="GO:0005737">
    <property type="term" value="C:cytoplasm"/>
    <property type="evidence" value="ECO:0007669"/>
    <property type="project" value="TreeGrafter"/>
</dbReference>
<dbReference type="SUPFAM" id="SSF53720">
    <property type="entry name" value="ALDH-like"/>
    <property type="match status" value="1"/>
</dbReference>
<comment type="cofactor">
    <cofactor evidence="1">
        <name>Zn(2+)</name>
        <dbReference type="ChEBI" id="CHEBI:29105"/>
    </cofactor>
</comment>
<dbReference type="GO" id="GO:0046872">
    <property type="term" value="F:metal ion binding"/>
    <property type="evidence" value="ECO:0007669"/>
    <property type="project" value="UniProtKB-KW"/>
</dbReference>
<dbReference type="GO" id="GO:0000105">
    <property type="term" value="P:L-histidine biosynthetic process"/>
    <property type="evidence" value="ECO:0007669"/>
    <property type="project" value="InterPro"/>
</dbReference>
<evidence type="ECO:0000313" key="6">
    <source>
        <dbReference type="EMBL" id="KUG16995.1"/>
    </source>
</evidence>
<dbReference type="InterPro" id="IPR001692">
    <property type="entry name" value="Histidinol_DH_CS"/>
</dbReference>
<dbReference type="InterPro" id="IPR012131">
    <property type="entry name" value="Hstdl_DH"/>
</dbReference>
<dbReference type="PANTHER" id="PTHR21256:SF2">
    <property type="entry name" value="HISTIDINE BIOSYNTHESIS TRIFUNCTIONAL PROTEIN"/>
    <property type="match status" value="1"/>
</dbReference>
<sequence>MITKRLSELEDEDLRSLLSRDVGIQDVLPAVNEIIMEVGSKGDEALFKYTEKFEGAHLDDLRVTQEEIDLSYDLVDDRLIEALSSAADHIFYFHNEQKEHDLWMSEASPGVLVGQKVVPLDSVGAYVPGGRAAYPSSALMTVIPAKVADVPRIVVCTPPQKDGSINPLTLAAADMAGADEIYKLGGAQAIAAMALGTDSIERVDKIVGPGNVYVTAAKMLTRGSVEIDFPAGPSEVLILADRTADPGVIAADMIAQGEHDPKSISVFVSLDDLLASAVAEELNIQAPGAARSDIVSESLEHSAILLADDMDEALDFVNAFAPEHLEIITREPMNVLRSIRNAGSVFLGKFTPVAAGDYASGTNHVLPTSGYARIFSGLNVDHFTKKMTLQMITDEGLLGLEETITTLAEAEGLLAHAESVRRRLEPRE</sequence>
<dbReference type="PIRSF" id="PIRSF000099">
    <property type="entry name" value="Histidinol_dh"/>
    <property type="match status" value="1"/>
</dbReference>
<dbReference type="GO" id="GO:0004399">
    <property type="term" value="F:histidinol dehydrogenase activity"/>
    <property type="evidence" value="ECO:0007669"/>
    <property type="project" value="UniProtKB-EC"/>
</dbReference>